<organism evidence="5 6">
    <name type="scientific">Ruegeria faecimaris</name>
    <dbReference type="NCBI Taxonomy" id="686389"/>
    <lineage>
        <taxon>Bacteria</taxon>
        <taxon>Pseudomonadati</taxon>
        <taxon>Pseudomonadota</taxon>
        <taxon>Alphaproteobacteria</taxon>
        <taxon>Rhodobacterales</taxon>
        <taxon>Roseobacteraceae</taxon>
        <taxon>Ruegeria</taxon>
    </lineage>
</organism>
<name>A0A521EN88_9RHOB</name>
<dbReference type="PANTHER" id="PTHR43537:SF51">
    <property type="entry name" value="HTH-TYPE TRANSCRIPTIONAL REGULATOR LGOR-RELATED"/>
    <property type="match status" value="1"/>
</dbReference>
<dbReference type="GO" id="GO:0003677">
    <property type="term" value="F:DNA binding"/>
    <property type="evidence" value="ECO:0007669"/>
    <property type="project" value="UniProtKB-KW"/>
</dbReference>
<evidence type="ECO:0000256" key="2">
    <source>
        <dbReference type="ARBA" id="ARBA00023125"/>
    </source>
</evidence>
<evidence type="ECO:0000256" key="1">
    <source>
        <dbReference type="ARBA" id="ARBA00023015"/>
    </source>
</evidence>
<dbReference type="CDD" id="cd07377">
    <property type="entry name" value="WHTH_GntR"/>
    <property type="match status" value="1"/>
</dbReference>
<keyword evidence="1" id="KW-0805">Transcription regulation</keyword>
<dbReference type="Gene3D" id="1.10.10.10">
    <property type="entry name" value="Winged helix-like DNA-binding domain superfamily/Winged helix DNA-binding domain"/>
    <property type="match status" value="1"/>
</dbReference>
<reference evidence="5 6" key="1">
    <citation type="submission" date="2017-05" db="EMBL/GenBank/DDBJ databases">
        <authorList>
            <person name="Varghese N."/>
            <person name="Submissions S."/>
        </authorList>
    </citation>
    <scope>NUCLEOTIDE SEQUENCE [LARGE SCALE GENOMIC DNA]</scope>
    <source>
        <strain evidence="5 6">DSM 28009</strain>
    </source>
</reference>
<accession>A0A521EN88</accession>
<dbReference type="InterPro" id="IPR036388">
    <property type="entry name" value="WH-like_DNA-bd_sf"/>
</dbReference>
<dbReference type="SUPFAM" id="SSF46785">
    <property type="entry name" value="Winged helix' DNA-binding domain"/>
    <property type="match status" value="1"/>
</dbReference>
<dbReference type="InterPro" id="IPR008920">
    <property type="entry name" value="TF_FadR/GntR_C"/>
</dbReference>
<evidence type="ECO:0000256" key="3">
    <source>
        <dbReference type="ARBA" id="ARBA00023163"/>
    </source>
</evidence>
<dbReference type="SMART" id="SM00345">
    <property type="entry name" value="HTH_GNTR"/>
    <property type="match status" value="1"/>
</dbReference>
<dbReference type="SUPFAM" id="SSF48008">
    <property type="entry name" value="GntR ligand-binding domain-like"/>
    <property type="match status" value="1"/>
</dbReference>
<protein>
    <submittedName>
        <fullName evidence="5">DNA-binding transcriptional regulator, GntR family</fullName>
    </submittedName>
</protein>
<dbReference type="EMBL" id="FXTE01000012">
    <property type="protein sequence ID" value="SMO85388.1"/>
    <property type="molecule type" value="Genomic_DNA"/>
</dbReference>
<dbReference type="GO" id="GO:0003700">
    <property type="term" value="F:DNA-binding transcription factor activity"/>
    <property type="evidence" value="ECO:0007669"/>
    <property type="project" value="InterPro"/>
</dbReference>
<dbReference type="InterPro" id="IPR011711">
    <property type="entry name" value="GntR_C"/>
</dbReference>
<proteinExistence type="predicted"/>
<keyword evidence="6" id="KW-1185">Reference proteome</keyword>
<dbReference type="Pfam" id="PF00392">
    <property type="entry name" value="GntR"/>
    <property type="match status" value="1"/>
</dbReference>
<dbReference type="PANTHER" id="PTHR43537">
    <property type="entry name" value="TRANSCRIPTIONAL REGULATOR, GNTR FAMILY"/>
    <property type="match status" value="1"/>
</dbReference>
<dbReference type="Pfam" id="PF07729">
    <property type="entry name" value="FCD"/>
    <property type="match status" value="1"/>
</dbReference>
<gene>
    <name evidence="5" type="ORF">SAMN06265380_11285</name>
</gene>
<evidence type="ECO:0000313" key="5">
    <source>
        <dbReference type="EMBL" id="SMO85388.1"/>
    </source>
</evidence>
<dbReference type="SMART" id="SM00895">
    <property type="entry name" value="FCD"/>
    <property type="match status" value="1"/>
</dbReference>
<dbReference type="PROSITE" id="PS50949">
    <property type="entry name" value="HTH_GNTR"/>
    <property type="match status" value="1"/>
</dbReference>
<feature type="domain" description="HTH gntR-type" evidence="4">
    <location>
        <begin position="22"/>
        <end position="89"/>
    </location>
</feature>
<dbReference type="AlphaFoldDB" id="A0A521EN88"/>
<sequence>MNPIWEMPTNSRLVIRVPGRTSELSKKISNRLLHDIVSGSILAGQHISAQQVADRYGVSRTPVREALINLENQSVLIRQTNRGYFVADKIPSKVNATLVDTPPDGHEDYQALANDWLTNQIPEDVTEQFLRQRYGWTKTKVNDLLVRASREGWIERKEGYGWRFLPVAKTPEAFDQIYRFRMAIEPVAMLEPTFELDHRVLSEQRRIQEGMLNMDLNSAPDESLLKNGSLFHEELIKLSGNPFFLMSLQRVNRMRRLMEYKAEINRDRLIEQCSEHLEILSLLERGSVADASYRMRQHLSGALKRKSPLAWSWAADNHSEIEQSHVKRR</sequence>
<dbReference type="Gene3D" id="1.20.120.530">
    <property type="entry name" value="GntR ligand-binding domain-like"/>
    <property type="match status" value="1"/>
</dbReference>
<dbReference type="InterPro" id="IPR000524">
    <property type="entry name" value="Tscrpt_reg_HTH_GntR"/>
</dbReference>
<keyword evidence="3" id="KW-0804">Transcription</keyword>
<dbReference type="InterPro" id="IPR036390">
    <property type="entry name" value="WH_DNA-bd_sf"/>
</dbReference>
<evidence type="ECO:0000313" key="6">
    <source>
        <dbReference type="Proteomes" id="UP000319555"/>
    </source>
</evidence>
<dbReference type="Proteomes" id="UP000319555">
    <property type="component" value="Unassembled WGS sequence"/>
</dbReference>
<keyword evidence="2 5" id="KW-0238">DNA-binding</keyword>
<evidence type="ECO:0000259" key="4">
    <source>
        <dbReference type="PROSITE" id="PS50949"/>
    </source>
</evidence>